<feature type="domain" description="DUF4130" evidence="1">
    <location>
        <begin position="91"/>
        <end position="235"/>
    </location>
</feature>
<keyword evidence="3" id="KW-1185">Reference proteome</keyword>
<evidence type="ECO:0000313" key="2">
    <source>
        <dbReference type="EMBL" id="RJG22540.1"/>
    </source>
</evidence>
<gene>
    <name evidence="2" type="ORF">D3872_05225</name>
</gene>
<dbReference type="Proteomes" id="UP000284006">
    <property type="component" value="Unassembled WGS sequence"/>
</dbReference>
<evidence type="ECO:0000313" key="3">
    <source>
        <dbReference type="Proteomes" id="UP000284006"/>
    </source>
</evidence>
<name>A0A418Y607_9BURK</name>
<dbReference type="OrthoDB" id="5290748at2"/>
<dbReference type="AlphaFoldDB" id="A0A418Y607"/>
<accession>A0A418Y607</accession>
<dbReference type="RefSeq" id="WP_119809795.1">
    <property type="nucleotide sequence ID" value="NZ_QYUP01000057.1"/>
</dbReference>
<dbReference type="EMBL" id="QYUP01000057">
    <property type="protein sequence ID" value="RJG22540.1"/>
    <property type="molecule type" value="Genomic_DNA"/>
</dbReference>
<dbReference type="InterPro" id="IPR025404">
    <property type="entry name" value="DUF4130"/>
</dbReference>
<protein>
    <submittedName>
        <fullName evidence="2">DUF4130 domain-containing protein</fullName>
    </submittedName>
</protein>
<evidence type="ECO:0000259" key="1">
    <source>
        <dbReference type="Pfam" id="PF13566"/>
    </source>
</evidence>
<dbReference type="NCBIfam" id="TIGR03915">
    <property type="entry name" value="SAM_7_link_chp"/>
    <property type="match status" value="1"/>
</dbReference>
<sequence length="255" mass="28936">MERDHGRISAAAAVAAGHPILVNSFGQWRDATRDLLAHRVAPHAVQWLSGKHDGAADTRTSEAASRAAGQLRIPRQLMDMLQSAACCRVPNRWAFLYLVLWRWQKGEKDVMSAADEDGVRLHAMVQAVRREEHDMHACIRFRERREESGPPRFVAWFEPGHDVLPQVARHFASRMGRVTWMIATPDASVMWDGAALHTTGPLMRGPEDIDDADEALWLSYYRSIFNPARLNADLLHPDEKLPRQHDFEALVPRLM</sequence>
<proteinExistence type="predicted"/>
<dbReference type="Pfam" id="PF13566">
    <property type="entry name" value="DUF4130"/>
    <property type="match status" value="1"/>
</dbReference>
<comment type="caution">
    <text evidence="2">The sequence shown here is derived from an EMBL/GenBank/DDBJ whole genome shotgun (WGS) entry which is preliminary data.</text>
</comment>
<dbReference type="InterPro" id="IPR023875">
    <property type="entry name" value="DNA_repair_put"/>
</dbReference>
<reference evidence="2 3" key="1">
    <citation type="submission" date="2018-09" db="EMBL/GenBank/DDBJ databases">
        <authorList>
            <person name="Zhu H."/>
        </authorList>
    </citation>
    <scope>NUCLEOTIDE SEQUENCE [LARGE SCALE GENOMIC DNA]</scope>
    <source>
        <strain evidence="2 3">K1S02-61</strain>
    </source>
</reference>
<organism evidence="2 3">
    <name type="scientific">Massilia cavernae</name>
    <dbReference type="NCBI Taxonomy" id="2320864"/>
    <lineage>
        <taxon>Bacteria</taxon>
        <taxon>Pseudomonadati</taxon>
        <taxon>Pseudomonadota</taxon>
        <taxon>Betaproteobacteria</taxon>
        <taxon>Burkholderiales</taxon>
        <taxon>Oxalobacteraceae</taxon>
        <taxon>Telluria group</taxon>
        <taxon>Massilia</taxon>
    </lineage>
</organism>